<keyword evidence="2" id="KW-1185">Reference proteome</keyword>
<dbReference type="Proteomes" id="UP000006073">
    <property type="component" value="Unassembled WGS sequence"/>
</dbReference>
<dbReference type="OrthoDB" id="1100338at2"/>
<name>S2DL16_INDAL</name>
<gene>
    <name evidence="1" type="ORF">A33Q_1567</name>
</gene>
<protein>
    <submittedName>
        <fullName evidence="1">Uncharacterized protein</fullName>
    </submittedName>
</protein>
<dbReference type="AlphaFoldDB" id="S2DL16"/>
<sequence>MDGFFKHIFLENKARSISFTPLGTGRFNTNKNIDQTQHGSKLKNEFEEAFLDFWQGEPGDFVYVELETFPGFELDIKKFEKKAGDIRIASLKQVIEGDGQEKTISSINLSKLKTKLPSIIFYLKIDLILRYFTLDSSPLADEGNHNRLLKVF</sequence>
<proteinExistence type="predicted"/>
<organism evidence="1 2">
    <name type="scientific">Indibacter alkaliphilus (strain CCUG 57479 / KCTC 22604 / LW1)</name>
    <dbReference type="NCBI Taxonomy" id="1189612"/>
    <lineage>
        <taxon>Bacteria</taxon>
        <taxon>Pseudomonadati</taxon>
        <taxon>Bacteroidota</taxon>
        <taxon>Cytophagia</taxon>
        <taxon>Cytophagales</taxon>
        <taxon>Cyclobacteriaceae</taxon>
    </lineage>
</organism>
<evidence type="ECO:0000313" key="1">
    <source>
        <dbReference type="EMBL" id="EOZ97915.1"/>
    </source>
</evidence>
<reference evidence="1 2" key="1">
    <citation type="journal article" date="2013" name="Genome Announc.">
        <title>Draft Genome Sequence of Indibacter alkaliphilus Strain LW1T, Isolated from Lonar Lake, a Haloalkaline Lake in the Buldana District of Maharashtra, India.</title>
        <authorList>
            <person name="Singh A."/>
            <person name="Kumar Jangir P."/>
            <person name="Sharma R."/>
            <person name="Singh A."/>
            <person name="Kumar Pinnaka A."/>
            <person name="Shivaji S."/>
        </authorList>
    </citation>
    <scope>NUCLEOTIDE SEQUENCE [LARGE SCALE GENOMIC DNA]</scope>
    <source>
        <strain evidence="2">CCUG 57479 / KCTC 22604 / LW1</strain>
    </source>
</reference>
<dbReference type="EMBL" id="ALWO02000026">
    <property type="protein sequence ID" value="EOZ97915.1"/>
    <property type="molecule type" value="Genomic_DNA"/>
</dbReference>
<evidence type="ECO:0000313" key="2">
    <source>
        <dbReference type="Proteomes" id="UP000006073"/>
    </source>
</evidence>
<accession>S2DL16</accession>
<comment type="caution">
    <text evidence="1">The sequence shown here is derived from an EMBL/GenBank/DDBJ whole genome shotgun (WGS) entry which is preliminary data.</text>
</comment>
<dbReference type="RefSeq" id="WP_009036072.1">
    <property type="nucleotide sequence ID" value="NZ_ALWO02000026.1"/>
</dbReference>
<dbReference type="STRING" id="1189612.A33Q_1567"/>